<dbReference type="GeneID" id="59148298"/>
<name>A0A7L9FGM0_9CREN</name>
<dbReference type="InterPro" id="IPR002716">
    <property type="entry name" value="PIN_dom"/>
</dbReference>
<evidence type="ECO:0000313" key="3">
    <source>
        <dbReference type="Proteomes" id="UP000594121"/>
    </source>
</evidence>
<dbReference type="SUPFAM" id="SSF88723">
    <property type="entry name" value="PIN domain-like"/>
    <property type="match status" value="1"/>
</dbReference>
<protein>
    <submittedName>
        <fullName evidence="2">Type II toxin-antitoxin system VapC family toxin</fullName>
    </submittedName>
</protein>
<dbReference type="Proteomes" id="UP000594121">
    <property type="component" value="Chromosome"/>
</dbReference>
<keyword evidence="3" id="KW-1185">Reference proteome</keyword>
<dbReference type="InterPro" id="IPR029060">
    <property type="entry name" value="PIN-like_dom_sf"/>
</dbReference>
<sequence>MTAALLYLDSSAIVKRYVIEPGKNLVDQAYYEALRGDALLSFSMWNIGEVLGVLDKYYKRGWLDRDDYLLAKRQFLFETLRLLKLGVLRIVPVKARLLIEAWDLIEKYHLYEADALQILSAKHVGAERLYTGDKILHEVALKEGLESEYAG</sequence>
<organism evidence="2 3">
    <name type="scientific">Infirmifilum lucidum</name>
    <dbReference type="NCBI Taxonomy" id="2776706"/>
    <lineage>
        <taxon>Archaea</taxon>
        <taxon>Thermoproteota</taxon>
        <taxon>Thermoprotei</taxon>
        <taxon>Thermofilales</taxon>
        <taxon>Thermofilaceae</taxon>
        <taxon>Infirmifilum</taxon>
    </lineage>
</organism>
<gene>
    <name evidence="2" type="ORF">IG193_00340</name>
</gene>
<proteinExistence type="predicted"/>
<accession>A0A7L9FGM0</accession>
<evidence type="ECO:0000259" key="1">
    <source>
        <dbReference type="Pfam" id="PF01850"/>
    </source>
</evidence>
<dbReference type="RefSeq" id="WP_192818922.1">
    <property type="nucleotide sequence ID" value="NZ_CP062310.1"/>
</dbReference>
<dbReference type="KEGG" id="thel:IG193_00340"/>
<dbReference type="Gene3D" id="3.40.50.1010">
    <property type="entry name" value="5'-nuclease"/>
    <property type="match status" value="1"/>
</dbReference>
<dbReference type="CDD" id="cd09874">
    <property type="entry name" value="PIN_MT3492-like"/>
    <property type="match status" value="1"/>
</dbReference>
<reference evidence="2 3" key="1">
    <citation type="submission" date="2020-10" db="EMBL/GenBank/DDBJ databases">
        <title>Thermofilum lucidum 3507LT sp. nov. a novel member of Thermofilaceae family isolated from Chile hot spring, and proposal of description order Thermofilales.</title>
        <authorList>
            <person name="Zayulina K.S."/>
            <person name="Elcheninov A.G."/>
            <person name="Toshchakov S.V."/>
            <person name="Kublanov I.V."/>
        </authorList>
    </citation>
    <scope>NUCLEOTIDE SEQUENCE [LARGE SCALE GENOMIC DNA]</scope>
    <source>
        <strain evidence="2 3">3507LT</strain>
    </source>
</reference>
<feature type="domain" description="PIN" evidence="1">
    <location>
        <begin position="7"/>
        <end position="140"/>
    </location>
</feature>
<dbReference type="Pfam" id="PF01850">
    <property type="entry name" value="PIN"/>
    <property type="match status" value="1"/>
</dbReference>
<evidence type="ECO:0000313" key="2">
    <source>
        <dbReference type="EMBL" id="QOJ78950.1"/>
    </source>
</evidence>
<dbReference type="EMBL" id="CP062310">
    <property type="protein sequence ID" value="QOJ78950.1"/>
    <property type="molecule type" value="Genomic_DNA"/>
</dbReference>
<dbReference type="InParanoid" id="A0A7L9FGM0"/>
<dbReference type="AlphaFoldDB" id="A0A7L9FGM0"/>